<dbReference type="Gene3D" id="3.40.50.300">
    <property type="entry name" value="P-loop containing nucleotide triphosphate hydrolases"/>
    <property type="match status" value="1"/>
</dbReference>
<dbReference type="GO" id="GO:0005524">
    <property type="term" value="F:ATP binding"/>
    <property type="evidence" value="ECO:0007669"/>
    <property type="project" value="UniProtKB-UniRule"/>
</dbReference>
<proteinExistence type="inferred from homology"/>
<evidence type="ECO:0000256" key="6">
    <source>
        <dbReference type="ARBA" id="ARBA00047615"/>
    </source>
</evidence>
<reference evidence="10 11" key="1">
    <citation type="submission" date="2020-04" db="EMBL/GenBank/DDBJ databases">
        <authorList>
            <person name="Zhang R."/>
            <person name="Schippers A."/>
        </authorList>
    </citation>
    <scope>NUCLEOTIDE SEQUENCE [LARGE SCALE GENOMIC DNA]</scope>
    <source>
        <strain evidence="10 11">DSM 109850</strain>
    </source>
</reference>
<dbReference type="GO" id="GO:0005829">
    <property type="term" value="C:cytosol"/>
    <property type="evidence" value="ECO:0007669"/>
    <property type="project" value="TreeGrafter"/>
</dbReference>
<evidence type="ECO:0000256" key="5">
    <source>
        <dbReference type="ARBA" id="ARBA00022840"/>
    </source>
</evidence>
<evidence type="ECO:0000256" key="4">
    <source>
        <dbReference type="ARBA" id="ARBA00022777"/>
    </source>
</evidence>
<comment type="subcellular location">
    <subcellularLocation>
        <location evidence="8">Cytoplasm</location>
    </subcellularLocation>
</comment>
<feature type="domain" description="Cytidylate kinase" evidence="9">
    <location>
        <begin position="10"/>
        <end position="223"/>
    </location>
</feature>
<feature type="binding site" evidence="8">
    <location>
        <begin position="14"/>
        <end position="22"/>
    </location>
    <ligand>
        <name>ATP</name>
        <dbReference type="ChEBI" id="CHEBI:30616"/>
    </ligand>
</feature>
<comment type="similarity">
    <text evidence="1 8">Belongs to the cytidylate kinase family. Type 1 subfamily.</text>
</comment>
<sequence>MTKETGAGVIAVDGPAGAGKSTVARRLAAELGFLYLDTGAMYRALALKALHEGVDLRDEAALASLLSDTTIDLYPAPEGRVRVIVDGADVTDHLRSPEVNASVALVAGFASVRSEMVSRQRDMARQGAVVMDGRDIGTFVLPDAEVKFFLTASLEARSERRCQELTRLGYDVSLERIREEIQHRDLLDSSRPYAPLAMAEDAVLIDTTHMEVNEVVARMLAICRHRLG</sequence>
<keyword evidence="2 8" id="KW-0808">Transferase</keyword>
<evidence type="ECO:0000256" key="7">
    <source>
        <dbReference type="ARBA" id="ARBA00048478"/>
    </source>
</evidence>
<dbReference type="GO" id="GO:0015949">
    <property type="term" value="P:nucleobase-containing small molecule interconversion"/>
    <property type="evidence" value="ECO:0007669"/>
    <property type="project" value="TreeGrafter"/>
</dbReference>
<keyword evidence="8" id="KW-0963">Cytoplasm</keyword>
<dbReference type="CDD" id="cd02020">
    <property type="entry name" value="CMPK"/>
    <property type="match status" value="1"/>
</dbReference>
<dbReference type="RefSeq" id="WP_169098774.1">
    <property type="nucleotide sequence ID" value="NZ_JABBVZ010000023.1"/>
</dbReference>
<comment type="catalytic activity">
    <reaction evidence="7 8">
        <text>CMP + ATP = CDP + ADP</text>
        <dbReference type="Rhea" id="RHEA:11600"/>
        <dbReference type="ChEBI" id="CHEBI:30616"/>
        <dbReference type="ChEBI" id="CHEBI:58069"/>
        <dbReference type="ChEBI" id="CHEBI:60377"/>
        <dbReference type="ChEBI" id="CHEBI:456216"/>
        <dbReference type="EC" id="2.7.4.25"/>
    </reaction>
</comment>
<dbReference type="GO" id="GO:0006220">
    <property type="term" value="P:pyrimidine nucleotide metabolic process"/>
    <property type="evidence" value="ECO:0007669"/>
    <property type="project" value="UniProtKB-UniRule"/>
</dbReference>
<accession>A0A7Y0L359</accession>
<evidence type="ECO:0000256" key="2">
    <source>
        <dbReference type="ARBA" id="ARBA00022679"/>
    </source>
</evidence>
<keyword evidence="11" id="KW-1185">Reference proteome</keyword>
<dbReference type="EMBL" id="JABBVZ010000023">
    <property type="protein sequence ID" value="NMP22452.1"/>
    <property type="molecule type" value="Genomic_DNA"/>
</dbReference>
<dbReference type="Proteomes" id="UP000533476">
    <property type="component" value="Unassembled WGS sequence"/>
</dbReference>
<dbReference type="GO" id="GO:0036431">
    <property type="term" value="F:dCMP kinase activity"/>
    <property type="evidence" value="ECO:0007669"/>
    <property type="project" value="InterPro"/>
</dbReference>
<dbReference type="PANTHER" id="PTHR21299:SF2">
    <property type="entry name" value="CYTIDYLATE KINASE"/>
    <property type="match status" value="1"/>
</dbReference>
<dbReference type="EC" id="2.7.4.25" evidence="8"/>
<organism evidence="10 11">
    <name type="scientific">Sulfobacillus harzensis</name>
    <dbReference type="NCBI Taxonomy" id="2729629"/>
    <lineage>
        <taxon>Bacteria</taxon>
        <taxon>Bacillati</taxon>
        <taxon>Bacillota</taxon>
        <taxon>Clostridia</taxon>
        <taxon>Eubacteriales</taxon>
        <taxon>Clostridiales Family XVII. Incertae Sedis</taxon>
        <taxon>Sulfobacillus</taxon>
    </lineage>
</organism>
<evidence type="ECO:0000256" key="8">
    <source>
        <dbReference type="HAMAP-Rule" id="MF_00238"/>
    </source>
</evidence>
<dbReference type="InterPro" id="IPR003136">
    <property type="entry name" value="Cytidylate_kin"/>
</dbReference>
<dbReference type="Pfam" id="PF02224">
    <property type="entry name" value="Cytidylate_kin"/>
    <property type="match status" value="1"/>
</dbReference>
<keyword evidence="4 8" id="KW-0418">Kinase</keyword>
<dbReference type="InterPro" id="IPR027417">
    <property type="entry name" value="P-loop_NTPase"/>
</dbReference>
<dbReference type="InterPro" id="IPR011994">
    <property type="entry name" value="Cytidylate_kinase_dom"/>
</dbReference>
<dbReference type="SUPFAM" id="SSF52540">
    <property type="entry name" value="P-loop containing nucleoside triphosphate hydrolases"/>
    <property type="match status" value="1"/>
</dbReference>
<gene>
    <name evidence="8" type="primary">cmk</name>
    <name evidence="10" type="ORF">HIJ39_08815</name>
</gene>
<dbReference type="AlphaFoldDB" id="A0A7Y0L359"/>
<comment type="catalytic activity">
    <reaction evidence="6 8">
        <text>dCMP + ATP = dCDP + ADP</text>
        <dbReference type="Rhea" id="RHEA:25094"/>
        <dbReference type="ChEBI" id="CHEBI:30616"/>
        <dbReference type="ChEBI" id="CHEBI:57566"/>
        <dbReference type="ChEBI" id="CHEBI:58593"/>
        <dbReference type="ChEBI" id="CHEBI:456216"/>
        <dbReference type="EC" id="2.7.4.25"/>
    </reaction>
</comment>
<dbReference type="HAMAP" id="MF_00238">
    <property type="entry name" value="Cytidyl_kinase_type1"/>
    <property type="match status" value="1"/>
</dbReference>
<name>A0A7Y0L359_9FIRM</name>
<protein>
    <recommendedName>
        <fullName evidence="8">Cytidylate kinase</fullName>
        <shortName evidence="8">CK</shortName>
        <ecNumber evidence="8">2.7.4.25</ecNumber>
    </recommendedName>
    <alternativeName>
        <fullName evidence="8">Cytidine monophosphate kinase</fullName>
        <shortName evidence="8">CMP kinase</shortName>
    </alternativeName>
</protein>
<dbReference type="PANTHER" id="PTHR21299">
    <property type="entry name" value="CYTIDYLATE KINASE/PANTOATE-BETA-ALANINE LIGASE"/>
    <property type="match status" value="1"/>
</dbReference>
<keyword evidence="3 8" id="KW-0547">Nucleotide-binding</keyword>
<evidence type="ECO:0000256" key="3">
    <source>
        <dbReference type="ARBA" id="ARBA00022741"/>
    </source>
</evidence>
<evidence type="ECO:0000313" key="11">
    <source>
        <dbReference type="Proteomes" id="UP000533476"/>
    </source>
</evidence>
<dbReference type="NCBIfam" id="TIGR00017">
    <property type="entry name" value="cmk"/>
    <property type="match status" value="1"/>
</dbReference>
<evidence type="ECO:0000259" key="9">
    <source>
        <dbReference type="Pfam" id="PF02224"/>
    </source>
</evidence>
<evidence type="ECO:0000256" key="1">
    <source>
        <dbReference type="ARBA" id="ARBA00009427"/>
    </source>
</evidence>
<evidence type="ECO:0000313" key="10">
    <source>
        <dbReference type="EMBL" id="NMP22452.1"/>
    </source>
</evidence>
<comment type="caution">
    <text evidence="10">The sequence shown here is derived from an EMBL/GenBank/DDBJ whole genome shotgun (WGS) entry which is preliminary data.</text>
</comment>
<keyword evidence="5 8" id="KW-0067">ATP-binding</keyword>